<protein>
    <recommendedName>
        <fullName evidence="8">Papilin</fullName>
    </recommendedName>
</protein>
<dbReference type="OrthoDB" id="428111at2759"/>
<organism evidence="6 7">
    <name type="scientific">Ladona fulva</name>
    <name type="common">Scarce chaser dragonfly</name>
    <name type="synonym">Libellula fulva</name>
    <dbReference type="NCBI Taxonomy" id="123851"/>
    <lineage>
        <taxon>Eukaryota</taxon>
        <taxon>Metazoa</taxon>
        <taxon>Ecdysozoa</taxon>
        <taxon>Arthropoda</taxon>
        <taxon>Hexapoda</taxon>
        <taxon>Insecta</taxon>
        <taxon>Pterygota</taxon>
        <taxon>Palaeoptera</taxon>
        <taxon>Odonata</taxon>
        <taxon>Epiprocta</taxon>
        <taxon>Anisoptera</taxon>
        <taxon>Libelluloidea</taxon>
        <taxon>Libellulidae</taxon>
        <taxon>Ladona</taxon>
    </lineage>
</organism>
<keyword evidence="7" id="KW-1185">Reference proteome</keyword>
<keyword evidence="3" id="KW-0393">Immunoglobulin domain</keyword>
<dbReference type="InterPro" id="IPR007110">
    <property type="entry name" value="Ig-like_dom"/>
</dbReference>
<dbReference type="InterPro" id="IPR010909">
    <property type="entry name" value="PLAC"/>
</dbReference>
<feature type="domain" description="Ig-like" evidence="4">
    <location>
        <begin position="21"/>
        <end position="109"/>
    </location>
</feature>
<dbReference type="InterPro" id="IPR013783">
    <property type="entry name" value="Ig-like_fold"/>
</dbReference>
<dbReference type="InterPro" id="IPR050958">
    <property type="entry name" value="Cell_Adh-Cytoskel_Orgn"/>
</dbReference>
<evidence type="ECO:0000259" key="4">
    <source>
        <dbReference type="PROSITE" id="PS50835"/>
    </source>
</evidence>
<dbReference type="SMART" id="SM00408">
    <property type="entry name" value="IGc2"/>
    <property type="match status" value="1"/>
</dbReference>
<dbReference type="PANTHER" id="PTHR45080:SF8">
    <property type="entry name" value="IG-LIKE DOMAIN-CONTAINING PROTEIN"/>
    <property type="match status" value="1"/>
</dbReference>
<dbReference type="CDD" id="cd00096">
    <property type="entry name" value="Ig"/>
    <property type="match status" value="1"/>
</dbReference>
<name>A0A8K0KG61_LADFU</name>
<dbReference type="InterPro" id="IPR003599">
    <property type="entry name" value="Ig_sub"/>
</dbReference>
<evidence type="ECO:0000313" key="6">
    <source>
        <dbReference type="EMBL" id="KAG8234586.1"/>
    </source>
</evidence>
<sequence length="163" mass="18572">MERCERMDRYCSTERQRGRVPAKANIALLRATFNISSEISIPCEVEGYPIPSVVWYKENHQLEAGERVDLKDPHQLIIKRANTSDSGTYRCEARNPYGNSSSSIEILVEGIYVHPNCVDNSFFANCAMILKARYCTNKYYAKFCCRSCTIDGQITSRGPHFDV</sequence>
<dbReference type="Proteomes" id="UP000792457">
    <property type="component" value="Unassembled WGS sequence"/>
</dbReference>
<dbReference type="Pfam" id="PF08686">
    <property type="entry name" value="PLAC"/>
    <property type="match status" value="1"/>
</dbReference>
<dbReference type="PANTHER" id="PTHR45080">
    <property type="entry name" value="CONTACTIN 5"/>
    <property type="match status" value="1"/>
</dbReference>
<reference evidence="6" key="1">
    <citation type="submission" date="2013-04" db="EMBL/GenBank/DDBJ databases">
        <authorList>
            <person name="Qu J."/>
            <person name="Murali S.C."/>
            <person name="Bandaranaike D."/>
            <person name="Bellair M."/>
            <person name="Blankenburg K."/>
            <person name="Chao H."/>
            <person name="Dinh H."/>
            <person name="Doddapaneni H."/>
            <person name="Downs B."/>
            <person name="Dugan-Rocha S."/>
            <person name="Elkadiri S."/>
            <person name="Gnanaolivu R.D."/>
            <person name="Hernandez B."/>
            <person name="Javaid M."/>
            <person name="Jayaseelan J.C."/>
            <person name="Lee S."/>
            <person name="Li M."/>
            <person name="Ming W."/>
            <person name="Munidasa M."/>
            <person name="Muniz J."/>
            <person name="Nguyen L."/>
            <person name="Ongeri F."/>
            <person name="Osuji N."/>
            <person name="Pu L.-L."/>
            <person name="Puazo M."/>
            <person name="Qu C."/>
            <person name="Quiroz J."/>
            <person name="Raj R."/>
            <person name="Weissenberger G."/>
            <person name="Xin Y."/>
            <person name="Zou X."/>
            <person name="Han Y."/>
            <person name="Richards S."/>
            <person name="Worley K."/>
            <person name="Muzny D."/>
            <person name="Gibbs R."/>
        </authorList>
    </citation>
    <scope>NUCLEOTIDE SEQUENCE</scope>
    <source>
        <strain evidence="6">Sampled in the wild</strain>
    </source>
</reference>
<feature type="domain" description="PLAC" evidence="5">
    <location>
        <begin position="113"/>
        <end position="152"/>
    </location>
</feature>
<gene>
    <name evidence="6" type="ORF">J437_LFUL013848</name>
</gene>
<dbReference type="EMBL" id="KZ308830">
    <property type="protein sequence ID" value="KAG8234586.1"/>
    <property type="molecule type" value="Genomic_DNA"/>
</dbReference>
<dbReference type="GO" id="GO:0007156">
    <property type="term" value="P:homophilic cell adhesion via plasma membrane adhesion molecules"/>
    <property type="evidence" value="ECO:0007669"/>
    <property type="project" value="TreeGrafter"/>
</dbReference>
<dbReference type="PROSITE" id="PS50835">
    <property type="entry name" value="IG_LIKE"/>
    <property type="match status" value="1"/>
</dbReference>
<dbReference type="Gene3D" id="2.60.40.10">
    <property type="entry name" value="Immunoglobulins"/>
    <property type="match status" value="1"/>
</dbReference>
<dbReference type="Pfam" id="PF07679">
    <property type="entry name" value="I-set"/>
    <property type="match status" value="1"/>
</dbReference>
<comment type="caution">
    <text evidence="6">The sequence shown here is derived from an EMBL/GenBank/DDBJ whole genome shotgun (WGS) entry which is preliminary data.</text>
</comment>
<dbReference type="InterPro" id="IPR003598">
    <property type="entry name" value="Ig_sub2"/>
</dbReference>
<dbReference type="FunFam" id="2.60.40.10:FF:000032">
    <property type="entry name" value="palladin isoform X1"/>
    <property type="match status" value="1"/>
</dbReference>
<evidence type="ECO:0008006" key="8">
    <source>
        <dbReference type="Google" id="ProtNLM"/>
    </source>
</evidence>
<dbReference type="InterPro" id="IPR013098">
    <property type="entry name" value="Ig_I-set"/>
</dbReference>
<keyword evidence="2" id="KW-1015">Disulfide bond</keyword>
<dbReference type="PROSITE" id="PS50900">
    <property type="entry name" value="PLAC"/>
    <property type="match status" value="1"/>
</dbReference>
<dbReference type="InterPro" id="IPR036179">
    <property type="entry name" value="Ig-like_dom_sf"/>
</dbReference>
<keyword evidence="1" id="KW-0732">Signal</keyword>
<dbReference type="SMART" id="SM00409">
    <property type="entry name" value="IG"/>
    <property type="match status" value="1"/>
</dbReference>
<proteinExistence type="predicted"/>
<evidence type="ECO:0000259" key="5">
    <source>
        <dbReference type="PROSITE" id="PS50900"/>
    </source>
</evidence>
<dbReference type="AlphaFoldDB" id="A0A8K0KG61"/>
<dbReference type="GO" id="GO:0005886">
    <property type="term" value="C:plasma membrane"/>
    <property type="evidence" value="ECO:0007669"/>
    <property type="project" value="TreeGrafter"/>
</dbReference>
<evidence type="ECO:0000313" key="7">
    <source>
        <dbReference type="Proteomes" id="UP000792457"/>
    </source>
</evidence>
<evidence type="ECO:0000256" key="1">
    <source>
        <dbReference type="ARBA" id="ARBA00022729"/>
    </source>
</evidence>
<evidence type="ECO:0000256" key="3">
    <source>
        <dbReference type="ARBA" id="ARBA00023319"/>
    </source>
</evidence>
<evidence type="ECO:0000256" key="2">
    <source>
        <dbReference type="ARBA" id="ARBA00023157"/>
    </source>
</evidence>
<dbReference type="SUPFAM" id="SSF48726">
    <property type="entry name" value="Immunoglobulin"/>
    <property type="match status" value="1"/>
</dbReference>
<reference evidence="6" key="2">
    <citation type="submission" date="2017-10" db="EMBL/GenBank/DDBJ databases">
        <title>Ladona fulva Genome sequencing and assembly.</title>
        <authorList>
            <person name="Murali S."/>
            <person name="Richards S."/>
            <person name="Bandaranaike D."/>
            <person name="Bellair M."/>
            <person name="Blankenburg K."/>
            <person name="Chao H."/>
            <person name="Dinh H."/>
            <person name="Doddapaneni H."/>
            <person name="Dugan-Rocha S."/>
            <person name="Elkadiri S."/>
            <person name="Gnanaolivu R."/>
            <person name="Hernandez B."/>
            <person name="Skinner E."/>
            <person name="Javaid M."/>
            <person name="Lee S."/>
            <person name="Li M."/>
            <person name="Ming W."/>
            <person name="Munidasa M."/>
            <person name="Muniz J."/>
            <person name="Nguyen L."/>
            <person name="Hughes D."/>
            <person name="Osuji N."/>
            <person name="Pu L.-L."/>
            <person name="Puazo M."/>
            <person name="Qu C."/>
            <person name="Quiroz J."/>
            <person name="Raj R."/>
            <person name="Weissenberger G."/>
            <person name="Xin Y."/>
            <person name="Zou X."/>
            <person name="Han Y."/>
            <person name="Worley K."/>
            <person name="Muzny D."/>
            <person name="Gibbs R."/>
        </authorList>
    </citation>
    <scope>NUCLEOTIDE SEQUENCE</scope>
    <source>
        <strain evidence="6">Sampled in the wild</strain>
    </source>
</reference>
<accession>A0A8K0KG61</accession>